<dbReference type="NCBIfam" id="TIGR00018">
    <property type="entry name" value="panC"/>
    <property type="match status" value="1"/>
</dbReference>
<keyword evidence="6 8" id="KW-0067">ATP-binding</keyword>
<evidence type="ECO:0000256" key="2">
    <source>
        <dbReference type="ARBA" id="ARBA00009256"/>
    </source>
</evidence>
<keyword evidence="10" id="KW-1185">Reference proteome</keyword>
<protein>
    <recommendedName>
        <fullName evidence="8">Pantothenate synthetase</fullName>
        <shortName evidence="8">PS</shortName>
        <ecNumber evidence="8">6.3.2.1</ecNumber>
    </recommendedName>
    <alternativeName>
        <fullName evidence="8">Pantoate--beta-alanine ligase</fullName>
    </alternativeName>
    <alternativeName>
        <fullName evidence="8">Pantoate-activating enzyme</fullName>
    </alternativeName>
</protein>
<dbReference type="OrthoDB" id="9773087at2"/>
<dbReference type="InterPro" id="IPR003721">
    <property type="entry name" value="Pantoate_ligase"/>
</dbReference>
<evidence type="ECO:0000256" key="6">
    <source>
        <dbReference type="ARBA" id="ARBA00022840"/>
    </source>
</evidence>
<dbReference type="InterPro" id="IPR004821">
    <property type="entry name" value="Cyt_trans-like"/>
</dbReference>
<dbReference type="GO" id="GO:0005829">
    <property type="term" value="C:cytosol"/>
    <property type="evidence" value="ECO:0007669"/>
    <property type="project" value="TreeGrafter"/>
</dbReference>
<keyword evidence="8" id="KW-0963">Cytoplasm</keyword>
<feature type="binding site" evidence="8">
    <location>
        <position position="152"/>
    </location>
    <ligand>
        <name>(R)-pantoate</name>
        <dbReference type="ChEBI" id="CHEBI:15980"/>
    </ligand>
</feature>
<dbReference type="Gene3D" id="3.40.50.620">
    <property type="entry name" value="HUPs"/>
    <property type="match status" value="1"/>
</dbReference>
<feature type="binding site" evidence="8">
    <location>
        <begin position="183"/>
        <end position="186"/>
    </location>
    <ligand>
        <name>ATP</name>
        <dbReference type="ChEBI" id="CHEBI:30616"/>
    </ligand>
</feature>
<feature type="active site" description="Proton donor" evidence="8">
    <location>
        <position position="37"/>
    </location>
</feature>
<feature type="binding site" evidence="8">
    <location>
        <position position="61"/>
    </location>
    <ligand>
        <name>beta-alanine</name>
        <dbReference type="ChEBI" id="CHEBI:57966"/>
    </ligand>
</feature>
<feature type="binding site" evidence="8">
    <location>
        <begin position="30"/>
        <end position="37"/>
    </location>
    <ligand>
        <name>ATP</name>
        <dbReference type="ChEBI" id="CHEBI:30616"/>
    </ligand>
</feature>
<gene>
    <name evidence="8" type="primary">panC</name>
    <name evidence="9" type="ORF">BHU72_08315</name>
</gene>
<dbReference type="EMBL" id="MJAT01000036">
    <property type="protein sequence ID" value="OEH84847.1"/>
    <property type="molecule type" value="Genomic_DNA"/>
</dbReference>
<comment type="catalytic activity">
    <reaction evidence="7 8">
        <text>(R)-pantoate + beta-alanine + ATP = (R)-pantothenate + AMP + diphosphate + H(+)</text>
        <dbReference type="Rhea" id="RHEA:10912"/>
        <dbReference type="ChEBI" id="CHEBI:15378"/>
        <dbReference type="ChEBI" id="CHEBI:15980"/>
        <dbReference type="ChEBI" id="CHEBI:29032"/>
        <dbReference type="ChEBI" id="CHEBI:30616"/>
        <dbReference type="ChEBI" id="CHEBI:33019"/>
        <dbReference type="ChEBI" id="CHEBI:57966"/>
        <dbReference type="ChEBI" id="CHEBI:456215"/>
        <dbReference type="EC" id="6.3.2.1"/>
    </reaction>
</comment>
<comment type="caution">
    <text evidence="9">The sequence shown here is derived from an EMBL/GenBank/DDBJ whole genome shotgun (WGS) entry which is preliminary data.</text>
</comment>
<dbReference type="STRING" id="1390249.BHU72_08315"/>
<proteinExistence type="inferred from homology"/>
<dbReference type="Pfam" id="PF02569">
    <property type="entry name" value="Pantoate_ligase"/>
    <property type="match status" value="1"/>
</dbReference>
<comment type="similarity">
    <text evidence="2 8">Belongs to the pantothenate synthetase family.</text>
</comment>
<evidence type="ECO:0000256" key="7">
    <source>
        <dbReference type="ARBA" id="ARBA00048258"/>
    </source>
</evidence>
<evidence type="ECO:0000256" key="8">
    <source>
        <dbReference type="HAMAP-Rule" id="MF_00158"/>
    </source>
</evidence>
<dbReference type="Proteomes" id="UP000095255">
    <property type="component" value="Unassembled WGS sequence"/>
</dbReference>
<dbReference type="GO" id="GO:0015940">
    <property type="term" value="P:pantothenate biosynthetic process"/>
    <property type="evidence" value="ECO:0007669"/>
    <property type="project" value="UniProtKB-UniRule"/>
</dbReference>
<dbReference type="Gene3D" id="3.30.1300.10">
    <property type="entry name" value="Pantoate-beta-alanine ligase, C-terminal domain"/>
    <property type="match status" value="1"/>
</dbReference>
<dbReference type="InterPro" id="IPR014729">
    <property type="entry name" value="Rossmann-like_a/b/a_fold"/>
</dbReference>
<feature type="binding site" evidence="8">
    <location>
        <position position="61"/>
    </location>
    <ligand>
        <name>(R)-pantoate</name>
        <dbReference type="ChEBI" id="CHEBI:15980"/>
    </ligand>
</feature>
<organism evidence="9 10">
    <name type="scientific">Desulfuribacillus stibiiarsenatis</name>
    <dbReference type="NCBI Taxonomy" id="1390249"/>
    <lineage>
        <taxon>Bacteria</taxon>
        <taxon>Bacillati</taxon>
        <taxon>Bacillota</taxon>
        <taxon>Desulfuribacillia</taxon>
        <taxon>Desulfuribacillales</taxon>
        <taxon>Desulfuribacillaceae</taxon>
        <taxon>Desulfuribacillus</taxon>
    </lineage>
</organism>
<evidence type="ECO:0000313" key="9">
    <source>
        <dbReference type="EMBL" id="OEH84847.1"/>
    </source>
</evidence>
<dbReference type="NCBIfam" id="TIGR00125">
    <property type="entry name" value="cyt_tran_rel"/>
    <property type="match status" value="1"/>
</dbReference>
<comment type="miscellaneous">
    <text evidence="8">The reaction proceeds by a bi uni uni bi ping pong mechanism.</text>
</comment>
<dbReference type="CDD" id="cd00560">
    <property type="entry name" value="PanC"/>
    <property type="match status" value="1"/>
</dbReference>
<comment type="pathway">
    <text evidence="1 8">Cofactor biosynthesis; (R)-pantothenate biosynthesis; (R)-pantothenate from (R)-pantoate and beta-alanine: step 1/1.</text>
</comment>
<dbReference type="InterPro" id="IPR042176">
    <property type="entry name" value="Pantoate_ligase_C"/>
</dbReference>
<comment type="subcellular location">
    <subcellularLocation>
        <location evidence="8">Cytoplasm</location>
    </subcellularLocation>
</comment>
<comment type="subunit">
    <text evidence="8">Homodimer.</text>
</comment>
<name>A0A1E5L408_9FIRM</name>
<dbReference type="SUPFAM" id="SSF52374">
    <property type="entry name" value="Nucleotidylyl transferase"/>
    <property type="match status" value="1"/>
</dbReference>
<accession>A0A1E5L408</accession>
<keyword evidence="4 8" id="KW-0566">Pantothenate biosynthesis</keyword>
<evidence type="ECO:0000256" key="1">
    <source>
        <dbReference type="ARBA" id="ARBA00004990"/>
    </source>
</evidence>
<dbReference type="PANTHER" id="PTHR21299:SF1">
    <property type="entry name" value="PANTOATE--BETA-ALANINE LIGASE"/>
    <property type="match status" value="1"/>
</dbReference>
<sequence>MPILYTIQEVRDIVSKLKCAGKRIGFVPTMGYLHEGHISLVNESIKENDITIVSIFVNPTQFGENEDFSQYPRDLKRDISLLNDSVDYIFSPSVDTMYPGKRFTEVIVNQYSEGLCGKSRPGHFTGVATVVAKLLNIVSPDQAYFGQKDIQQALIIKQMIRDLDFPVKIRICPIIREANGLAMSSRNVYLTDVQRENASVIYRSFKKALIALKQGQTNAKMLVSTIKDMINNVEGAEIDYIEIRNLGTWDIASTIDTQEYVIAVAVKFGKTRLIDNMIIRGDSIV</sequence>
<reference evidence="9 10" key="1">
    <citation type="submission" date="2016-09" db="EMBL/GenBank/DDBJ databases">
        <title>Desulfuribacillus arsenicus sp. nov., an obligately anaerobic, dissimilatory arsenic- and antimonate-reducing bacterium isolated from anoxic sediments.</title>
        <authorList>
            <person name="Abin C.A."/>
            <person name="Hollibaugh J.T."/>
        </authorList>
    </citation>
    <scope>NUCLEOTIDE SEQUENCE [LARGE SCALE GENOMIC DNA]</scope>
    <source>
        <strain evidence="9 10">MLFW-2</strain>
    </source>
</reference>
<dbReference type="GO" id="GO:0005524">
    <property type="term" value="F:ATP binding"/>
    <property type="evidence" value="ECO:0007669"/>
    <property type="project" value="UniProtKB-KW"/>
</dbReference>
<feature type="binding site" evidence="8">
    <location>
        <begin position="146"/>
        <end position="149"/>
    </location>
    <ligand>
        <name>ATP</name>
        <dbReference type="ChEBI" id="CHEBI:30616"/>
    </ligand>
</feature>
<keyword evidence="5 8" id="KW-0547">Nucleotide-binding</keyword>
<evidence type="ECO:0000256" key="3">
    <source>
        <dbReference type="ARBA" id="ARBA00022598"/>
    </source>
</evidence>
<feature type="binding site" evidence="8">
    <location>
        <position position="175"/>
    </location>
    <ligand>
        <name>ATP</name>
        <dbReference type="ChEBI" id="CHEBI:30616"/>
    </ligand>
</feature>
<comment type="function">
    <text evidence="8">Catalyzes the condensation of pantoate with beta-alanine in an ATP-dependent reaction via a pantoyl-adenylate intermediate.</text>
</comment>
<evidence type="ECO:0000256" key="4">
    <source>
        <dbReference type="ARBA" id="ARBA00022655"/>
    </source>
</evidence>
<dbReference type="UniPathway" id="UPA00028">
    <property type="reaction ID" value="UER00005"/>
</dbReference>
<dbReference type="GO" id="GO:0004592">
    <property type="term" value="F:pantoate-beta-alanine ligase activity"/>
    <property type="evidence" value="ECO:0007669"/>
    <property type="project" value="UniProtKB-UniRule"/>
</dbReference>
<evidence type="ECO:0000256" key="5">
    <source>
        <dbReference type="ARBA" id="ARBA00022741"/>
    </source>
</evidence>
<dbReference type="HAMAP" id="MF_00158">
    <property type="entry name" value="PanC"/>
    <property type="match status" value="1"/>
</dbReference>
<dbReference type="PANTHER" id="PTHR21299">
    <property type="entry name" value="CYTIDYLATE KINASE/PANTOATE-BETA-ALANINE LIGASE"/>
    <property type="match status" value="1"/>
</dbReference>
<dbReference type="EC" id="6.3.2.1" evidence="8"/>
<dbReference type="FunFam" id="3.40.50.620:FF:000013">
    <property type="entry name" value="Pantothenate synthetase"/>
    <property type="match status" value="1"/>
</dbReference>
<evidence type="ECO:0000313" key="10">
    <source>
        <dbReference type="Proteomes" id="UP000095255"/>
    </source>
</evidence>
<keyword evidence="3 8" id="KW-0436">Ligase</keyword>
<dbReference type="AlphaFoldDB" id="A0A1E5L408"/>